<reference evidence="1" key="1">
    <citation type="journal article" date="2017" name="Front. Cell. Infect. Microbiol.">
        <title>The Distinct Transcriptional Response of the Midgut of Amblyomma sculptum and Amblyomma aureolatum Ticks to Rickettsia rickettsii Correlates to Their Differences in Susceptibility to Infection.</title>
        <authorList>
            <person name="Martins L.A."/>
            <person name="Galletti M.F.B.M."/>
            <person name="Ribeiro J.M."/>
            <person name="Fujita A."/>
            <person name="Costa F.B."/>
            <person name="Labruna M.B."/>
            <person name="Daffre S."/>
            <person name="Fogaca A.C."/>
        </authorList>
    </citation>
    <scope>NUCLEOTIDE SEQUENCE</scope>
</reference>
<proteinExistence type="evidence at transcript level"/>
<accession>A0A1E1XF40</accession>
<feature type="non-terminal residue" evidence="1">
    <location>
        <position position="211"/>
    </location>
</feature>
<protein>
    <submittedName>
        <fullName evidence="1">Uncharacterized protein</fullName>
    </submittedName>
</protein>
<dbReference type="AlphaFoldDB" id="A0A1E1XF40"/>
<dbReference type="EMBL" id="GFAC01001328">
    <property type="protein sequence ID" value="JAT97860.1"/>
    <property type="molecule type" value="mRNA"/>
</dbReference>
<name>A0A1E1XF40_9ACAR</name>
<sequence>PESLEEYKVGGYDARRKPYSYIAPGRMDVGGVFTTFFENVSSAGAKRTYLRLATWKDHEDNHLELSVWDTFYTLRRDVNGQRDSYNYNETLRNPVKGPHVLQFVRHANNIETFIDTQSLFGSDLLNRSHGLDNFGIFYTYTDSGPPAPFVFHETHWTVPDVTAAIIGTRYRVEKTIAVYNLPGREVYIRAGGYAMWSGKWKPAEMIRMYIG</sequence>
<feature type="non-terminal residue" evidence="1">
    <location>
        <position position="1"/>
    </location>
</feature>
<evidence type="ECO:0000313" key="1">
    <source>
        <dbReference type="EMBL" id="JAT97860.1"/>
    </source>
</evidence>
<organism evidence="1">
    <name type="scientific">Amblyomma aureolatum</name>
    <dbReference type="NCBI Taxonomy" id="187763"/>
    <lineage>
        <taxon>Eukaryota</taxon>
        <taxon>Metazoa</taxon>
        <taxon>Ecdysozoa</taxon>
        <taxon>Arthropoda</taxon>
        <taxon>Chelicerata</taxon>
        <taxon>Arachnida</taxon>
        <taxon>Acari</taxon>
        <taxon>Parasitiformes</taxon>
        <taxon>Ixodida</taxon>
        <taxon>Ixodoidea</taxon>
        <taxon>Ixodidae</taxon>
        <taxon>Amblyomminae</taxon>
        <taxon>Amblyomma</taxon>
    </lineage>
</organism>